<dbReference type="HOGENOM" id="CLU_2342972_0_0_0"/>
<dbReference type="Pfam" id="PF02579">
    <property type="entry name" value="Nitro_FeMo-Co"/>
    <property type="match status" value="1"/>
</dbReference>
<dbReference type="STRING" id="572544.Ilyop_1403"/>
<organism evidence="2 3">
    <name type="scientific">Ilyobacter polytropus (strain ATCC 51220 / DSM 2926 / LMG 16218 / CuHBu1)</name>
    <dbReference type="NCBI Taxonomy" id="572544"/>
    <lineage>
        <taxon>Bacteria</taxon>
        <taxon>Fusobacteriati</taxon>
        <taxon>Fusobacteriota</taxon>
        <taxon>Fusobacteriia</taxon>
        <taxon>Fusobacteriales</taxon>
        <taxon>Fusobacteriaceae</taxon>
        <taxon>Ilyobacter</taxon>
    </lineage>
</organism>
<feature type="domain" description="Dinitrogenase iron-molybdenum cofactor biosynthesis" evidence="1">
    <location>
        <begin position="11"/>
        <end position="84"/>
    </location>
</feature>
<dbReference type="SUPFAM" id="SSF53146">
    <property type="entry name" value="Nitrogenase accessory factor-like"/>
    <property type="match status" value="1"/>
</dbReference>
<dbReference type="InterPro" id="IPR036105">
    <property type="entry name" value="DiNase_FeMo-co_biosyn_sf"/>
</dbReference>
<proteinExistence type="predicted"/>
<sequence length="97" mass="10457">MKVAVGVNDAGMIASHLGKTKIFLIFSKVGDEVSFVDRRVTDGQHTNHIIDDINDCDAVISGKIGAGMVESLKKINIEAVIQEDIADPFEAVESMKV</sequence>
<dbReference type="RefSeq" id="WP_013387850.1">
    <property type="nucleotide sequence ID" value="NC_014632.1"/>
</dbReference>
<evidence type="ECO:0000313" key="2">
    <source>
        <dbReference type="EMBL" id="ADO83183.1"/>
    </source>
</evidence>
<accession>E3HAJ6</accession>
<protein>
    <submittedName>
        <fullName evidence="2">Dinitrogenase iron-molybdenum cofactor biosynthesis protein</fullName>
    </submittedName>
</protein>
<evidence type="ECO:0000259" key="1">
    <source>
        <dbReference type="Pfam" id="PF02579"/>
    </source>
</evidence>
<dbReference type="AlphaFoldDB" id="E3HAJ6"/>
<dbReference type="eggNOG" id="COG1433">
    <property type="taxonomic scope" value="Bacteria"/>
</dbReference>
<dbReference type="InterPro" id="IPR003731">
    <property type="entry name" value="Di-Nase_FeMo-co_biosynth"/>
</dbReference>
<evidence type="ECO:0000313" key="3">
    <source>
        <dbReference type="Proteomes" id="UP000006875"/>
    </source>
</evidence>
<keyword evidence="3" id="KW-1185">Reference proteome</keyword>
<dbReference type="Gene3D" id="3.30.420.130">
    <property type="entry name" value="Dinitrogenase iron-molybdenum cofactor biosynthesis domain"/>
    <property type="match status" value="1"/>
</dbReference>
<dbReference type="KEGG" id="ipo:Ilyop_1403"/>
<name>E3HAJ6_ILYPC</name>
<gene>
    <name evidence="2" type="ordered locus">Ilyop_1403</name>
</gene>
<dbReference type="OrthoDB" id="9797941at2"/>
<reference evidence="2 3" key="1">
    <citation type="journal article" date="2010" name="Stand. Genomic Sci.">
        <title>Complete genome sequence of Ilyobacter polytropus type strain (CuHbu1).</title>
        <authorList>
            <person name="Sikorski J."/>
            <person name="Chertkov O."/>
            <person name="Lapidus A."/>
            <person name="Nolan M."/>
            <person name="Lucas S."/>
            <person name="Del Rio T.G."/>
            <person name="Tice H."/>
            <person name="Cheng J.F."/>
            <person name="Tapia R."/>
            <person name="Han C."/>
            <person name="Goodwin L."/>
            <person name="Pitluck S."/>
            <person name="Liolios K."/>
            <person name="Ivanova N."/>
            <person name="Mavromatis K."/>
            <person name="Mikhailova N."/>
            <person name="Pati A."/>
            <person name="Chen A."/>
            <person name="Palaniappan K."/>
            <person name="Land M."/>
            <person name="Hauser L."/>
            <person name="Chang Y.J."/>
            <person name="Jeffries C.D."/>
            <person name="Brambilla E."/>
            <person name="Yasawong M."/>
            <person name="Rohde M."/>
            <person name="Pukall R."/>
            <person name="Spring S."/>
            <person name="Goker M."/>
            <person name="Woyke T."/>
            <person name="Bristow J."/>
            <person name="Eisen J.A."/>
            <person name="Markowitz V."/>
            <person name="Hugenholtz P."/>
            <person name="Kyrpides N.C."/>
            <person name="Klenk H.P."/>
        </authorList>
    </citation>
    <scope>NUCLEOTIDE SEQUENCE [LARGE SCALE GENOMIC DNA]</scope>
    <source>
        <strain evidence="3">ATCC 51220 / DSM 2926 / LMG 16218 / CuHBu1</strain>
    </source>
</reference>
<dbReference type="Proteomes" id="UP000006875">
    <property type="component" value="Chromosome"/>
</dbReference>
<dbReference type="EMBL" id="CP002281">
    <property type="protein sequence ID" value="ADO83183.1"/>
    <property type="molecule type" value="Genomic_DNA"/>
</dbReference>